<reference evidence="1" key="1">
    <citation type="submission" date="2018-02" db="EMBL/GenBank/DDBJ databases">
        <title>Rhizophora mucronata_Transcriptome.</title>
        <authorList>
            <person name="Meera S.P."/>
            <person name="Sreeshan A."/>
            <person name="Augustine A."/>
        </authorList>
    </citation>
    <scope>NUCLEOTIDE SEQUENCE</scope>
    <source>
        <tissue evidence="1">Leaf</tissue>
    </source>
</reference>
<protein>
    <submittedName>
        <fullName evidence="1">Uncharacterized protein</fullName>
    </submittedName>
</protein>
<proteinExistence type="predicted"/>
<sequence length="20" mass="2423">MQAGFKNGELRRKIAPFRFR</sequence>
<name>A0A2P2PYT6_RHIMU</name>
<organism evidence="1">
    <name type="scientific">Rhizophora mucronata</name>
    <name type="common">Asiatic mangrove</name>
    <dbReference type="NCBI Taxonomy" id="61149"/>
    <lineage>
        <taxon>Eukaryota</taxon>
        <taxon>Viridiplantae</taxon>
        <taxon>Streptophyta</taxon>
        <taxon>Embryophyta</taxon>
        <taxon>Tracheophyta</taxon>
        <taxon>Spermatophyta</taxon>
        <taxon>Magnoliopsida</taxon>
        <taxon>eudicotyledons</taxon>
        <taxon>Gunneridae</taxon>
        <taxon>Pentapetalae</taxon>
        <taxon>rosids</taxon>
        <taxon>fabids</taxon>
        <taxon>Malpighiales</taxon>
        <taxon>Rhizophoraceae</taxon>
        <taxon>Rhizophora</taxon>
    </lineage>
</organism>
<evidence type="ECO:0000313" key="1">
    <source>
        <dbReference type="EMBL" id="MBX59921.1"/>
    </source>
</evidence>
<dbReference type="AlphaFoldDB" id="A0A2P2PYT6"/>
<accession>A0A2P2PYT6</accession>
<dbReference type="EMBL" id="GGEC01079437">
    <property type="protein sequence ID" value="MBX59921.1"/>
    <property type="molecule type" value="Transcribed_RNA"/>
</dbReference>